<evidence type="ECO:0000313" key="1">
    <source>
        <dbReference type="EMBL" id="MFO7191516.1"/>
    </source>
</evidence>
<accession>A0ABD6FDS4</accession>
<name>A0ABD6FDS4_9PSEU</name>
<evidence type="ECO:0000313" key="2">
    <source>
        <dbReference type="Proteomes" id="UP000249324"/>
    </source>
</evidence>
<organism evidence="1 2">
    <name type="scientific">Thermocrispum agreste</name>
    <dbReference type="NCBI Taxonomy" id="37925"/>
    <lineage>
        <taxon>Bacteria</taxon>
        <taxon>Bacillati</taxon>
        <taxon>Actinomycetota</taxon>
        <taxon>Actinomycetes</taxon>
        <taxon>Pseudonocardiales</taxon>
        <taxon>Pseudonocardiaceae</taxon>
        <taxon>Thermocrispum</taxon>
    </lineage>
</organism>
<dbReference type="AlphaFoldDB" id="A0ABD6FDS4"/>
<reference evidence="1 2" key="1">
    <citation type="journal article" date="2021" name="BMC Genomics">
        <title>Genome-resolved metagenome and metatranscriptome analyses of thermophilic composting reveal key bacterial players and their metabolic interactions.</title>
        <authorList>
            <person name="Braga L.P.P."/>
            <person name="Pereira R.V."/>
            <person name="Martins L.F."/>
            <person name="Moura L.M.S."/>
            <person name="Sanchez F.B."/>
            <person name="Patane J.S.L."/>
            <person name="da Silva A.M."/>
            <person name="Setubal J.C."/>
        </authorList>
    </citation>
    <scope>NUCLEOTIDE SEQUENCE [LARGE SCALE GENOMIC DNA]</scope>
    <source>
        <strain evidence="1">ZC4RG45</strain>
    </source>
</reference>
<proteinExistence type="predicted"/>
<comment type="caution">
    <text evidence="1">The sequence shown here is derived from an EMBL/GenBank/DDBJ whole genome shotgun (WGS) entry which is preliminary data.</text>
</comment>
<gene>
    <name evidence="1" type="ORF">DIU77_004665</name>
</gene>
<protein>
    <submittedName>
        <fullName evidence="1">Uncharacterized protein</fullName>
    </submittedName>
</protein>
<sequence length="53" mass="5753">MPEDQQARFVGAGPTASTKLSAGIRLNYDGKPGATRTTLIVRRDGVWCVDMMI</sequence>
<dbReference type="Proteomes" id="UP000249324">
    <property type="component" value="Unassembled WGS sequence"/>
</dbReference>
<dbReference type="EMBL" id="QGUI02000033">
    <property type="protein sequence ID" value="MFO7191516.1"/>
    <property type="molecule type" value="Genomic_DNA"/>
</dbReference>